<accession>A0A1E7L4S7</accession>
<feature type="non-terminal residue" evidence="1">
    <location>
        <position position="1"/>
    </location>
</feature>
<reference evidence="1 2" key="1">
    <citation type="journal article" date="2016" name="Front. Microbiol.">
        <title>Comparative Genomics Analysis of Streptomyces Species Reveals Their Adaptation to the Marine Environment and Their Diversity at the Genomic Level.</title>
        <authorList>
            <person name="Tian X."/>
            <person name="Zhang Z."/>
            <person name="Yang T."/>
            <person name="Chen M."/>
            <person name="Li J."/>
            <person name="Chen F."/>
            <person name="Yang J."/>
            <person name="Li W."/>
            <person name="Zhang B."/>
            <person name="Zhang Z."/>
            <person name="Wu J."/>
            <person name="Zhang C."/>
            <person name="Long L."/>
            <person name="Xiao J."/>
        </authorList>
    </citation>
    <scope>NUCLEOTIDE SEQUENCE [LARGE SCALE GENOMIC DNA]</scope>
    <source>
        <strain evidence="1 2">SCSIO 10429</strain>
    </source>
</reference>
<protein>
    <submittedName>
        <fullName evidence="1">2'-5' RNA ligase</fullName>
    </submittedName>
</protein>
<gene>
    <name evidence="1" type="ORF">AN218_14080</name>
</gene>
<dbReference type="PATRIC" id="fig|518642.10.peg.3300"/>
<dbReference type="RefSeq" id="WP_275936973.1">
    <property type="nucleotide sequence ID" value="NZ_LJGW01000241.1"/>
</dbReference>
<organism evidence="1 2">
    <name type="scientific">Streptomyces nanshensis</name>
    <dbReference type="NCBI Taxonomy" id="518642"/>
    <lineage>
        <taxon>Bacteria</taxon>
        <taxon>Bacillati</taxon>
        <taxon>Actinomycetota</taxon>
        <taxon>Actinomycetes</taxon>
        <taxon>Kitasatosporales</taxon>
        <taxon>Streptomycetaceae</taxon>
        <taxon>Streptomyces</taxon>
    </lineage>
</organism>
<dbReference type="Gene3D" id="3.90.1140.10">
    <property type="entry name" value="Cyclic phosphodiesterase"/>
    <property type="match status" value="1"/>
</dbReference>
<dbReference type="SUPFAM" id="SSF55144">
    <property type="entry name" value="LigT-like"/>
    <property type="match status" value="1"/>
</dbReference>
<dbReference type="InterPro" id="IPR009097">
    <property type="entry name" value="Cyclic_Pdiesterase"/>
</dbReference>
<proteinExistence type="predicted"/>
<dbReference type="GO" id="GO:0016874">
    <property type="term" value="F:ligase activity"/>
    <property type="evidence" value="ECO:0007669"/>
    <property type="project" value="UniProtKB-KW"/>
</dbReference>
<dbReference type="EMBL" id="LJGW01000241">
    <property type="protein sequence ID" value="OEV11192.1"/>
    <property type="molecule type" value="Genomic_DNA"/>
</dbReference>
<name>A0A1E7L4S7_9ACTN</name>
<comment type="caution">
    <text evidence="1">The sequence shown here is derived from an EMBL/GenBank/DDBJ whole genome shotgun (WGS) entry which is preliminary data.</text>
</comment>
<sequence length="94" mass="10099">DGEALRRLAATTSAAGRRLGLGPDEPARFRAHVTLARSPSQRFDPRPYTELLGRFAGDPWTAGELALVRSHLPDGGVPGEQPRYEPIAAWPLGG</sequence>
<evidence type="ECO:0000313" key="2">
    <source>
        <dbReference type="Proteomes" id="UP000176005"/>
    </source>
</evidence>
<keyword evidence="1" id="KW-0436">Ligase</keyword>
<keyword evidence="2" id="KW-1185">Reference proteome</keyword>
<evidence type="ECO:0000313" key="1">
    <source>
        <dbReference type="EMBL" id="OEV11192.1"/>
    </source>
</evidence>
<dbReference type="Proteomes" id="UP000176005">
    <property type="component" value="Unassembled WGS sequence"/>
</dbReference>
<dbReference type="AlphaFoldDB" id="A0A1E7L4S7"/>